<reference evidence="1" key="1">
    <citation type="submission" date="2023-05" db="EMBL/GenBank/DDBJ databases">
        <title>Nepenthes gracilis genome sequencing.</title>
        <authorList>
            <person name="Fukushima K."/>
        </authorList>
    </citation>
    <scope>NUCLEOTIDE SEQUENCE</scope>
    <source>
        <strain evidence="1">SING2019-196</strain>
    </source>
</reference>
<keyword evidence="2" id="KW-1185">Reference proteome</keyword>
<sequence length="146" mass="16292">MTNGSTSVVKFNPSQANEMHILLADSSKKQFKFDYVFGPQDSQACKQPDLSDLRKYKQLVGELEIQLTEERKTGLKQESKAIATFSAEPPFLTTKTSTRNNGENAATRSCKIEASVTTNLQFLAPGISCPIIEQNYLAFYCRKDTI</sequence>
<evidence type="ECO:0000313" key="2">
    <source>
        <dbReference type="Proteomes" id="UP001279734"/>
    </source>
</evidence>
<dbReference type="AlphaFoldDB" id="A0AAD3RX44"/>
<comment type="caution">
    <text evidence="1">The sequence shown here is derived from an EMBL/GenBank/DDBJ whole genome shotgun (WGS) entry which is preliminary data.</text>
</comment>
<evidence type="ECO:0000313" key="1">
    <source>
        <dbReference type="EMBL" id="GMG99718.1"/>
    </source>
</evidence>
<dbReference type="EMBL" id="BSYO01000001">
    <property type="protein sequence ID" value="GMG99718.1"/>
    <property type="molecule type" value="Genomic_DNA"/>
</dbReference>
<protein>
    <submittedName>
        <fullName evidence="1">Uncharacterized protein</fullName>
    </submittedName>
</protein>
<name>A0AAD3RX44_NEPGR</name>
<accession>A0AAD3RX44</accession>
<gene>
    <name evidence="1" type="ORF">Nepgr_001558</name>
</gene>
<organism evidence="1 2">
    <name type="scientific">Nepenthes gracilis</name>
    <name type="common">Slender pitcher plant</name>
    <dbReference type="NCBI Taxonomy" id="150966"/>
    <lineage>
        <taxon>Eukaryota</taxon>
        <taxon>Viridiplantae</taxon>
        <taxon>Streptophyta</taxon>
        <taxon>Embryophyta</taxon>
        <taxon>Tracheophyta</taxon>
        <taxon>Spermatophyta</taxon>
        <taxon>Magnoliopsida</taxon>
        <taxon>eudicotyledons</taxon>
        <taxon>Gunneridae</taxon>
        <taxon>Pentapetalae</taxon>
        <taxon>Caryophyllales</taxon>
        <taxon>Nepenthaceae</taxon>
        <taxon>Nepenthes</taxon>
    </lineage>
</organism>
<proteinExistence type="predicted"/>
<dbReference type="Proteomes" id="UP001279734">
    <property type="component" value="Unassembled WGS sequence"/>
</dbReference>